<reference evidence="1" key="1">
    <citation type="submission" date="2018-02" db="EMBL/GenBank/DDBJ databases">
        <title>Rhizophora mucronata_Transcriptome.</title>
        <authorList>
            <person name="Meera S.P."/>
            <person name="Sreeshan A."/>
            <person name="Augustine A."/>
        </authorList>
    </citation>
    <scope>NUCLEOTIDE SEQUENCE</scope>
    <source>
        <tissue evidence="1">Leaf</tissue>
    </source>
</reference>
<dbReference type="GO" id="GO:0016740">
    <property type="term" value="F:transferase activity"/>
    <property type="evidence" value="ECO:0007669"/>
    <property type="project" value="UniProtKB-KW"/>
</dbReference>
<dbReference type="AlphaFoldDB" id="A0A2P2LKU7"/>
<evidence type="ECO:0000313" key="1">
    <source>
        <dbReference type="EMBL" id="MBX18608.1"/>
    </source>
</evidence>
<keyword evidence="1" id="KW-0808">Transferase</keyword>
<name>A0A2P2LKU7_RHIMU</name>
<dbReference type="EMBL" id="GGEC01038124">
    <property type="protein sequence ID" value="MBX18608.1"/>
    <property type="molecule type" value="Transcribed_RNA"/>
</dbReference>
<sequence>MIFDFEEKIRRRRTHLKDIMLNINLSVNHLLSSNMALASSSNALQRIS</sequence>
<protein>
    <submittedName>
        <fullName evidence="1">N-alpha-acetyltransferase 40 isoform X2</fullName>
    </submittedName>
</protein>
<organism evidence="1">
    <name type="scientific">Rhizophora mucronata</name>
    <name type="common">Asiatic mangrove</name>
    <dbReference type="NCBI Taxonomy" id="61149"/>
    <lineage>
        <taxon>Eukaryota</taxon>
        <taxon>Viridiplantae</taxon>
        <taxon>Streptophyta</taxon>
        <taxon>Embryophyta</taxon>
        <taxon>Tracheophyta</taxon>
        <taxon>Spermatophyta</taxon>
        <taxon>Magnoliopsida</taxon>
        <taxon>eudicotyledons</taxon>
        <taxon>Gunneridae</taxon>
        <taxon>Pentapetalae</taxon>
        <taxon>rosids</taxon>
        <taxon>fabids</taxon>
        <taxon>Malpighiales</taxon>
        <taxon>Rhizophoraceae</taxon>
        <taxon>Rhizophora</taxon>
    </lineage>
</organism>
<proteinExistence type="predicted"/>
<accession>A0A2P2LKU7</accession>